<keyword evidence="3" id="KW-1185">Reference proteome</keyword>
<keyword evidence="2" id="KW-0560">Oxidoreductase</keyword>
<dbReference type="PANTHER" id="PTHR34846:SF5">
    <property type="entry name" value="CARBOXYMUCONOLACTONE DECARBOXYLASE-LIKE DOMAIN-CONTAINING PROTEIN"/>
    <property type="match status" value="1"/>
</dbReference>
<dbReference type="PANTHER" id="PTHR34846">
    <property type="entry name" value="4-CARBOXYMUCONOLACTONE DECARBOXYLASE FAMILY PROTEIN (AFU_ORTHOLOGUE AFUA_6G11590)"/>
    <property type="match status" value="1"/>
</dbReference>
<evidence type="ECO:0000313" key="2">
    <source>
        <dbReference type="EMBL" id="MBB5705309.1"/>
    </source>
</evidence>
<organism evidence="2 3">
    <name type="scientific">Sphingopyxis panaciterrulae</name>
    <dbReference type="NCBI Taxonomy" id="462372"/>
    <lineage>
        <taxon>Bacteria</taxon>
        <taxon>Pseudomonadati</taxon>
        <taxon>Pseudomonadota</taxon>
        <taxon>Alphaproteobacteria</taxon>
        <taxon>Sphingomonadales</taxon>
        <taxon>Sphingomonadaceae</taxon>
        <taxon>Sphingopyxis</taxon>
    </lineage>
</organism>
<dbReference type="Pfam" id="PF02627">
    <property type="entry name" value="CMD"/>
    <property type="match status" value="1"/>
</dbReference>
<dbReference type="EMBL" id="JACIJH010000001">
    <property type="protein sequence ID" value="MBB5705309.1"/>
    <property type="molecule type" value="Genomic_DNA"/>
</dbReference>
<accession>A0A7W9B2Z7</accession>
<gene>
    <name evidence="2" type="ORF">FHR21_000634</name>
</gene>
<dbReference type="GO" id="GO:0051920">
    <property type="term" value="F:peroxiredoxin activity"/>
    <property type="evidence" value="ECO:0007669"/>
    <property type="project" value="InterPro"/>
</dbReference>
<evidence type="ECO:0000259" key="1">
    <source>
        <dbReference type="Pfam" id="PF02627"/>
    </source>
</evidence>
<proteinExistence type="predicted"/>
<sequence>MRLRTPRIPPLPDTELNAEQRDILDSVHPLARNANLFRTMLRFPEAMKGLTAWGRYIQGRKNDLQGRFKEIVILRTAYRGKAAYEWSHHHRIGRETGLTDGELLALKDRRPDHCWNRADAVLIAACDELMADDFISDATWEEMARHFSPKEMVDIVLTSGHYAQVGRIVNALGIQIDEGAHFDPDLVDPI</sequence>
<keyword evidence="2" id="KW-0575">Peroxidase</keyword>
<dbReference type="InterPro" id="IPR003779">
    <property type="entry name" value="CMD-like"/>
</dbReference>
<feature type="domain" description="Carboxymuconolactone decarboxylase-like" evidence="1">
    <location>
        <begin position="44"/>
        <end position="125"/>
    </location>
</feature>
<comment type="caution">
    <text evidence="2">The sequence shown here is derived from an EMBL/GenBank/DDBJ whole genome shotgun (WGS) entry which is preliminary data.</text>
</comment>
<dbReference type="Gene3D" id="1.20.1290.10">
    <property type="entry name" value="AhpD-like"/>
    <property type="match status" value="1"/>
</dbReference>
<dbReference type="SUPFAM" id="SSF69118">
    <property type="entry name" value="AhpD-like"/>
    <property type="match status" value="1"/>
</dbReference>
<dbReference type="AlphaFoldDB" id="A0A7W9B2Z7"/>
<evidence type="ECO:0000313" key="3">
    <source>
        <dbReference type="Proteomes" id="UP000537161"/>
    </source>
</evidence>
<protein>
    <submittedName>
        <fullName evidence="2">Alkylhydroperoxidase family enzyme</fullName>
    </submittedName>
</protein>
<dbReference type="InterPro" id="IPR029032">
    <property type="entry name" value="AhpD-like"/>
</dbReference>
<dbReference type="RefSeq" id="WP_184095186.1">
    <property type="nucleotide sequence ID" value="NZ_JACIJH010000001.1"/>
</dbReference>
<name>A0A7W9B2Z7_9SPHN</name>
<dbReference type="Proteomes" id="UP000537161">
    <property type="component" value="Unassembled WGS sequence"/>
</dbReference>
<reference evidence="2 3" key="1">
    <citation type="submission" date="2020-08" db="EMBL/GenBank/DDBJ databases">
        <title>Genomic Encyclopedia of Type Strains, Phase IV (KMG-IV): sequencing the most valuable type-strain genomes for metagenomic binning, comparative biology and taxonomic classification.</title>
        <authorList>
            <person name="Goeker M."/>
        </authorList>
    </citation>
    <scope>NUCLEOTIDE SEQUENCE [LARGE SCALE GENOMIC DNA]</scope>
    <source>
        <strain evidence="2 3">DSM 27163</strain>
    </source>
</reference>